<dbReference type="AlphaFoldDB" id="A0A023D5Y7"/>
<reference evidence="2" key="1">
    <citation type="journal article" date="2014" name="FEMS Microbiol. Lett.">
        <title>Draft Genomic DNA Sequence of the Facultatively Methylotrophic Bacterium Acidomonas methanolica type strain MB58.</title>
        <authorList>
            <person name="Higashiura N."/>
            <person name="Hadano H."/>
            <person name="Hirakawa H."/>
            <person name="Matsutani M."/>
            <person name="Takabe S."/>
            <person name="Matsushita K."/>
            <person name="Azuma Y."/>
        </authorList>
    </citation>
    <scope>NUCLEOTIDE SEQUENCE [LARGE SCALE GENOMIC DNA]</scope>
    <source>
        <strain evidence="2">MB58</strain>
    </source>
</reference>
<sequence length="60" mass="6828">MQRRHGSRCREKRREAPLEVFAQITDYAGPEPDILKENQAGAVVADLRRKRGISDATIYS</sequence>
<gene>
    <name evidence="1" type="ORF">Amme_051_002</name>
</gene>
<comment type="caution">
    <text evidence="1">The sequence shown here is derived from an EMBL/GenBank/DDBJ whole genome shotgun (WGS) entry which is preliminary data.</text>
</comment>
<accession>A0A023D5Y7</accession>
<evidence type="ECO:0000313" key="2">
    <source>
        <dbReference type="Proteomes" id="UP000019760"/>
    </source>
</evidence>
<proteinExistence type="predicted"/>
<protein>
    <recommendedName>
        <fullName evidence="3">Transposase</fullName>
    </recommendedName>
</protein>
<dbReference type="EMBL" id="BAND01000051">
    <property type="protein sequence ID" value="GAJ29186.1"/>
    <property type="molecule type" value="Genomic_DNA"/>
</dbReference>
<evidence type="ECO:0000313" key="1">
    <source>
        <dbReference type="EMBL" id="GAJ29186.1"/>
    </source>
</evidence>
<organism evidence="1 2">
    <name type="scientific">Acidomonas methanolica NBRC 104435</name>
    <dbReference type="NCBI Taxonomy" id="1231351"/>
    <lineage>
        <taxon>Bacteria</taxon>
        <taxon>Pseudomonadati</taxon>
        <taxon>Pseudomonadota</taxon>
        <taxon>Alphaproteobacteria</taxon>
        <taxon>Acetobacterales</taxon>
        <taxon>Acetobacteraceae</taxon>
        <taxon>Acidomonas</taxon>
    </lineage>
</organism>
<name>A0A023D5Y7_ACIMT</name>
<dbReference type="Proteomes" id="UP000019760">
    <property type="component" value="Unassembled WGS sequence"/>
</dbReference>
<reference evidence="1 2" key="2">
    <citation type="journal article" date="2014" name="FEMS Microbiol. Lett.">
        <title>Draft genomic DNA sequence of the facultatively methylotrophic bacterium Acidomonas methanolica type strain MB58.</title>
        <authorList>
            <person name="Higashiura N."/>
            <person name="Hadano H."/>
            <person name="Hirakawa H."/>
            <person name="Matsutani M."/>
            <person name="Takabe S."/>
            <person name="Matsushita K."/>
            <person name="Azuma Y."/>
        </authorList>
    </citation>
    <scope>NUCLEOTIDE SEQUENCE [LARGE SCALE GENOMIC DNA]</scope>
    <source>
        <strain evidence="1 2">MB58</strain>
    </source>
</reference>
<evidence type="ECO:0008006" key="3">
    <source>
        <dbReference type="Google" id="ProtNLM"/>
    </source>
</evidence>
<keyword evidence="2" id="KW-1185">Reference proteome</keyword>